<dbReference type="InParanoid" id="A0A1Y2G1W4"/>
<proteinExistence type="predicted"/>
<dbReference type="EMBL" id="MCGR01000003">
    <property type="protein sequence ID" value="ORY90896.1"/>
    <property type="molecule type" value="Genomic_DNA"/>
</dbReference>
<feature type="domain" description="Methyltransferase" evidence="1">
    <location>
        <begin position="35"/>
        <end position="138"/>
    </location>
</feature>
<evidence type="ECO:0000259" key="1">
    <source>
        <dbReference type="Pfam" id="PF13649"/>
    </source>
</evidence>
<sequence>MSLLDDLPRLAKLNIYDSSQGDPSTAQVAHRVEVVFEVGCGQGDATAVLAAAVGEGGSVTGCDPASLDYGSPWTLGQAQDYLKKSEVGDRITWLQADPVDYLESHPEVMFDYGVLIHSLYYFASPTQLIRTLKTLAAHSRHGILLAEWALTSSTPSSLSHLLAVLTQSSLEAKSPLDKGEASNVRTVLSPARIKELLTTGDEPRRLVKEGRVTPGEALQDGGWEVGWVTSKKWEERVEELLGGGEDERDKASVLAMRDAVRSAMDGVGGVKSVTTMDVWVAHFQL</sequence>
<evidence type="ECO:0000313" key="2">
    <source>
        <dbReference type="EMBL" id="ORY90896.1"/>
    </source>
</evidence>
<dbReference type="Pfam" id="PF13649">
    <property type="entry name" value="Methyltransf_25"/>
    <property type="match status" value="1"/>
</dbReference>
<gene>
    <name evidence="2" type="ORF">BCR35DRAFT_317020</name>
</gene>
<name>A0A1Y2G1W4_9BASI</name>
<reference evidence="2 3" key="1">
    <citation type="submission" date="2016-07" db="EMBL/GenBank/DDBJ databases">
        <title>Pervasive Adenine N6-methylation of Active Genes in Fungi.</title>
        <authorList>
            <consortium name="DOE Joint Genome Institute"/>
            <person name="Mondo S.J."/>
            <person name="Dannebaum R.O."/>
            <person name="Kuo R.C."/>
            <person name="Labutti K."/>
            <person name="Haridas S."/>
            <person name="Kuo A."/>
            <person name="Salamov A."/>
            <person name="Ahrendt S.R."/>
            <person name="Lipzen A."/>
            <person name="Sullivan W."/>
            <person name="Andreopoulos W.B."/>
            <person name="Clum A."/>
            <person name="Lindquist E."/>
            <person name="Daum C."/>
            <person name="Ramamoorthy G.K."/>
            <person name="Gryganskyi A."/>
            <person name="Culley D."/>
            <person name="Magnuson J.K."/>
            <person name="James T.Y."/>
            <person name="O'Malley M.A."/>
            <person name="Stajich J.E."/>
            <person name="Spatafora J.W."/>
            <person name="Visel A."/>
            <person name="Grigoriev I.V."/>
        </authorList>
    </citation>
    <scope>NUCLEOTIDE SEQUENCE [LARGE SCALE GENOMIC DNA]</scope>
    <source>
        <strain evidence="2 3">62-1032</strain>
    </source>
</reference>
<dbReference type="SUPFAM" id="SSF53335">
    <property type="entry name" value="S-adenosyl-L-methionine-dependent methyltransferases"/>
    <property type="match status" value="1"/>
</dbReference>
<accession>A0A1Y2G1W4</accession>
<keyword evidence="3" id="KW-1185">Reference proteome</keyword>
<dbReference type="InterPro" id="IPR029063">
    <property type="entry name" value="SAM-dependent_MTases_sf"/>
</dbReference>
<protein>
    <recommendedName>
        <fullName evidence="1">Methyltransferase domain-containing protein</fullName>
    </recommendedName>
</protein>
<dbReference type="STRING" id="106004.A0A1Y2G1W4"/>
<dbReference type="OrthoDB" id="8300214at2759"/>
<dbReference type="AlphaFoldDB" id="A0A1Y2G1W4"/>
<comment type="caution">
    <text evidence="2">The sequence shown here is derived from an EMBL/GenBank/DDBJ whole genome shotgun (WGS) entry which is preliminary data.</text>
</comment>
<dbReference type="Proteomes" id="UP000193467">
    <property type="component" value="Unassembled WGS sequence"/>
</dbReference>
<evidence type="ECO:0000313" key="3">
    <source>
        <dbReference type="Proteomes" id="UP000193467"/>
    </source>
</evidence>
<organism evidence="2 3">
    <name type="scientific">Leucosporidium creatinivorum</name>
    <dbReference type="NCBI Taxonomy" id="106004"/>
    <lineage>
        <taxon>Eukaryota</taxon>
        <taxon>Fungi</taxon>
        <taxon>Dikarya</taxon>
        <taxon>Basidiomycota</taxon>
        <taxon>Pucciniomycotina</taxon>
        <taxon>Microbotryomycetes</taxon>
        <taxon>Leucosporidiales</taxon>
        <taxon>Leucosporidium</taxon>
    </lineage>
</organism>
<dbReference type="Gene3D" id="3.40.50.150">
    <property type="entry name" value="Vaccinia Virus protein VP39"/>
    <property type="match status" value="1"/>
</dbReference>
<dbReference type="InterPro" id="IPR041698">
    <property type="entry name" value="Methyltransf_25"/>
</dbReference>
<dbReference type="CDD" id="cd02440">
    <property type="entry name" value="AdoMet_MTases"/>
    <property type="match status" value="1"/>
</dbReference>